<sequence>MVMGAWAGRAAHDGTDPGKPRIVWNYAKARAERVDALVTDALHLLGHVPDQEPSAASSRPPAGRHRPGLASRLPPPAF</sequence>
<protein>
    <submittedName>
        <fullName evidence="2">Uncharacterized protein</fullName>
    </submittedName>
</protein>
<reference evidence="3" key="1">
    <citation type="journal article" date="2019" name="Int. J. Syst. Evol. Microbiol.">
        <title>The Global Catalogue of Microorganisms (GCM) 10K type strain sequencing project: providing services to taxonomists for standard genome sequencing and annotation.</title>
        <authorList>
            <consortium name="The Broad Institute Genomics Platform"/>
            <consortium name="The Broad Institute Genome Sequencing Center for Infectious Disease"/>
            <person name="Wu L."/>
            <person name="Ma J."/>
        </authorList>
    </citation>
    <scope>NUCLEOTIDE SEQUENCE [LARGE SCALE GENOMIC DNA]</scope>
    <source>
        <strain evidence="3">CGMCC 1.12470</strain>
    </source>
</reference>
<keyword evidence="3" id="KW-1185">Reference proteome</keyword>
<dbReference type="Proteomes" id="UP001597261">
    <property type="component" value="Unassembled WGS sequence"/>
</dbReference>
<proteinExistence type="predicted"/>
<dbReference type="RefSeq" id="WP_381077972.1">
    <property type="nucleotide sequence ID" value="NZ_JBHUDX010000005.1"/>
</dbReference>
<feature type="region of interest" description="Disordered" evidence="1">
    <location>
        <begin position="47"/>
        <end position="78"/>
    </location>
</feature>
<evidence type="ECO:0000313" key="3">
    <source>
        <dbReference type="Proteomes" id="UP001597261"/>
    </source>
</evidence>
<gene>
    <name evidence="2" type="ORF">ACFSL4_02780</name>
</gene>
<dbReference type="EMBL" id="JBHUDX010000005">
    <property type="protein sequence ID" value="MFD1657184.1"/>
    <property type="molecule type" value="Genomic_DNA"/>
</dbReference>
<evidence type="ECO:0000313" key="2">
    <source>
        <dbReference type="EMBL" id="MFD1657184.1"/>
    </source>
</evidence>
<organism evidence="2 3">
    <name type="scientific">Streptomyces caeni</name>
    <dbReference type="NCBI Taxonomy" id="2307231"/>
    <lineage>
        <taxon>Bacteria</taxon>
        <taxon>Bacillati</taxon>
        <taxon>Actinomycetota</taxon>
        <taxon>Actinomycetes</taxon>
        <taxon>Kitasatosporales</taxon>
        <taxon>Streptomycetaceae</taxon>
        <taxon>Streptomyces</taxon>
    </lineage>
</organism>
<feature type="region of interest" description="Disordered" evidence="1">
    <location>
        <begin position="1"/>
        <end position="20"/>
    </location>
</feature>
<feature type="compositionally biased region" description="Basic and acidic residues" evidence="1">
    <location>
        <begin position="10"/>
        <end position="19"/>
    </location>
</feature>
<name>A0ABW4IIN1_9ACTN</name>
<evidence type="ECO:0000256" key="1">
    <source>
        <dbReference type="SAM" id="MobiDB-lite"/>
    </source>
</evidence>
<comment type="caution">
    <text evidence="2">The sequence shown here is derived from an EMBL/GenBank/DDBJ whole genome shotgun (WGS) entry which is preliminary data.</text>
</comment>
<accession>A0ABW4IIN1</accession>